<accession>A0A5N7J3F5</accession>
<dbReference type="InterPro" id="IPR016181">
    <property type="entry name" value="Acyl_CoA_acyltransferase"/>
</dbReference>
<dbReference type="Gene3D" id="3.40.630.30">
    <property type="match status" value="1"/>
</dbReference>
<sequence length="180" mass="20881">MLIKLEKFRSEEIMQLVSWVPNKEFLLQWGGPLYNFEFMGKQFLNDINEMIGENPKNLMFSCKLLESNEMVGHIQLLGIDRVNMSARVGRVLVGDKKYRSKGIGLEMVNVILDIAFNKLNLHRVDLGVFDFNESAIACYKKAGFIIEGNFRECRKIDGKYWSLINMSILEDEYRSNKNTI</sequence>
<evidence type="ECO:0000313" key="2">
    <source>
        <dbReference type="EMBL" id="MPQ63271.1"/>
    </source>
</evidence>
<feature type="domain" description="N-acetyltransferase" evidence="1">
    <location>
        <begin position="3"/>
        <end position="167"/>
    </location>
</feature>
<dbReference type="Proteomes" id="UP000342249">
    <property type="component" value="Unassembled WGS sequence"/>
</dbReference>
<keyword evidence="2" id="KW-0808">Transferase</keyword>
<dbReference type="PROSITE" id="PS51186">
    <property type="entry name" value="GNAT"/>
    <property type="match status" value="1"/>
</dbReference>
<dbReference type="EMBL" id="SPSF01000033">
    <property type="protein sequence ID" value="MPQ63271.1"/>
    <property type="molecule type" value="Genomic_DNA"/>
</dbReference>
<evidence type="ECO:0000259" key="1">
    <source>
        <dbReference type="PROSITE" id="PS51186"/>
    </source>
</evidence>
<dbReference type="Pfam" id="PF13420">
    <property type="entry name" value="Acetyltransf_4"/>
    <property type="match status" value="1"/>
</dbReference>
<evidence type="ECO:0000313" key="3">
    <source>
        <dbReference type="Proteomes" id="UP000342249"/>
    </source>
</evidence>
<comment type="caution">
    <text evidence="2">The sequence shown here is derived from an EMBL/GenBank/DDBJ whole genome shotgun (WGS) entry which is preliminary data.</text>
</comment>
<dbReference type="PANTHER" id="PTHR43415">
    <property type="entry name" value="SPERMIDINE N(1)-ACETYLTRANSFERASE"/>
    <property type="match status" value="1"/>
</dbReference>
<dbReference type="GO" id="GO:0016747">
    <property type="term" value="F:acyltransferase activity, transferring groups other than amino-acyl groups"/>
    <property type="evidence" value="ECO:0007669"/>
    <property type="project" value="InterPro"/>
</dbReference>
<dbReference type="SUPFAM" id="SSF55729">
    <property type="entry name" value="Acyl-CoA N-acyltransferases (Nat)"/>
    <property type="match status" value="1"/>
</dbReference>
<dbReference type="PANTHER" id="PTHR43415:SF5">
    <property type="entry name" value="ACETYLTRANSFERASE"/>
    <property type="match status" value="1"/>
</dbReference>
<dbReference type="AlphaFoldDB" id="A0A5N7J3F5"/>
<reference evidence="2 3" key="1">
    <citation type="journal article" date="2019" name="Lett. Appl. Microbiol.">
        <title>A case of 'blown pack' spoilage of vacuum-packaged pork likely associated with Clostridium estertheticum in Canada.</title>
        <authorList>
            <person name="Zhang P."/>
            <person name="Ward P."/>
            <person name="McMullen L.M."/>
            <person name="Yang X."/>
        </authorList>
    </citation>
    <scope>NUCLEOTIDE SEQUENCE [LARGE SCALE GENOMIC DNA]</scope>
    <source>
        <strain evidence="2 3">MA19</strain>
    </source>
</reference>
<organism evidence="2 3">
    <name type="scientific">Clostridium estertheticum</name>
    <dbReference type="NCBI Taxonomy" id="238834"/>
    <lineage>
        <taxon>Bacteria</taxon>
        <taxon>Bacillati</taxon>
        <taxon>Bacillota</taxon>
        <taxon>Clostridia</taxon>
        <taxon>Eubacteriales</taxon>
        <taxon>Clostridiaceae</taxon>
        <taxon>Clostridium</taxon>
    </lineage>
</organism>
<dbReference type="CDD" id="cd04301">
    <property type="entry name" value="NAT_SF"/>
    <property type="match status" value="1"/>
</dbReference>
<dbReference type="InterPro" id="IPR000182">
    <property type="entry name" value="GNAT_dom"/>
</dbReference>
<proteinExistence type="predicted"/>
<dbReference type="RefSeq" id="WP_152752809.1">
    <property type="nucleotide sequence ID" value="NZ_SPSE01000034.1"/>
</dbReference>
<gene>
    <name evidence="2" type="ORF">E4V82_14270</name>
</gene>
<protein>
    <submittedName>
        <fullName evidence="2">N-acetyltransferase</fullName>
    </submittedName>
</protein>
<name>A0A5N7J3F5_9CLOT</name>